<accession>A0ABT4IGC1</accession>
<protein>
    <recommendedName>
        <fullName evidence="3 4">Diaminopimelate epimerase</fullName>
        <shortName evidence="3">DAP epimerase</shortName>
        <ecNumber evidence="3 4">5.1.1.7</ecNumber>
    </recommendedName>
    <alternativeName>
        <fullName evidence="3">PLP-independent amino acid racemase</fullName>
    </alternativeName>
</protein>
<comment type="similarity">
    <text evidence="1 3">Belongs to the diaminopimelate epimerase family.</text>
</comment>
<comment type="caution">
    <text evidence="5">The sequence shown here is derived from an EMBL/GenBank/DDBJ whole genome shotgun (WGS) entry which is preliminary data.</text>
</comment>
<evidence type="ECO:0000256" key="3">
    <source>
        <dbReference type="HAMAP-Rule" id="MF_00197"/>
    </source>
</evidence>
<feature type="binding site" evidence="3">
    <location>
        <position position="67"/>
    </location>
    <ligand>
        <name>substrate</name>
    </ligand>
</feature>
<feature type="active site" description="Proton donor" evidence="3">
    <location>
        <position position="76"/>
    </location>
</feature>
<feature type="binding site" evidence="3">
    <location>
        <begin position="210"/>
        <end position="211"/>
    </location>
    <ligand>
        <name>substrate</name>
    </ligand>
</feature>
<sequence length="275" mass="28790">MTIAFTKLHGNGNDFILIDEMAGTVIPDDMKAQFAVSYCDRRFGIGGDGVLFISPSEKADVRMRLFQPDASEAEMCGNGIRCLAKYAFDNNYAKTKSFSVETLAGVLTVRAGYDSEGDFSATIDMGVPAYDSAAIPAIGSGDFSAEIEGMTVYAANTGVPHAVIFVEDVEAVDLDAVAPKIRHNALFPKGTNVNFVQVTGPSAITIRTFERGVEGETLSCGTGSTASALISAKIGKVSGDVVHVETVGGPLDIGVGERATMTGPAETVFVGEIPL</sequence>
<evidence type="ECO:0000256" key="4">
    <source>
        <dbReference type="NCBIfam" id="TIGR00652"/>
    </source>
</evidence>
<evidence type="ECO:0000313" key="6">
    <source>
        <dbReference type="Proteomes" id="UP001141422"/>
    </source>
</evidence>
<dbReference type="InterPro" id="IPR001653">
    <property type="entry name" value="DAP_epimerase_DapF"/>
</dbReference>
<keyword evidence="3" id="KW-0963">Cytoplasm</keyword>
<evidence type="ECO:0000256" key="2">
    <source>
        <dbReference type="ARBA" id="ARBA00023235"/>
    </source>
</evidence>
<feature type="binding site" evidence="3">
    <location>
        <begin position="221"/>
        <end position="222"/>
    </location>
    <ligand>
        <name>substrate</name>
    </ligand>
</feature>
<dbReference type="EC" id="5.1.1.7" evidence="3 4"/>
<comment type="pathway">
    <text evidence="3">Amino-acid biosynthesis; L-lysine biosynthesis via DAP pathway; DL-2,6-diaminopimelate from LL-2,6-diaminopimelate: step 1/1.</text>
</comment>
<feature type="site" description="Could be important to modulate the pK values of the two catalytic cysteine residues" evidence="3">
    <location>
        <position position="210"/>
    </location>
</feature>
<dbReference type="HAMAP" id="MF_00197">
    <property type="entry name" value="DAP_epimerase"/>
    <property type="match status" value="1"/>
</dbReference>
<keyword evidence="3" id="KW-0457">Lysine biosynthesis</keyword>
<keyword evidence="6" id="KW-1185">Reference proteome</keyword>
<dbReference type="Gene3D" id="3.10.310.10">
    <property type="entry name" value="Diaminopimelate Epimerase, Chain A, domain 1"/>
    <property type="match status" value="2"/>
</dbReference>
<comment type="subunit">
    <text evidence="3">Homodimer.</text>
</comment>
<evidence type="ECO:0000313" key="5">
    <source>
        <dbReference type="EMBL" id="MCZ0860781.1"/>
    </source>
</evidence>
<comment type="function">
    <text evidence="3">Catalyzes the stereoinversion of LL-2,6-diaminopimelate (L,L-DAP) to meso-diaminopimelate (meso-DAP), a precursor of L-lysine.</text>
</comment>
<comment type="caution">
    <text evidence="3">Lacks conserved residue(s) required for the propagation of feature annotation.</text>
</comment>
<comment type="subcellular location">
    <subcellularLocation>
        <location evidence="3">Cytoplasm</location>
    </subcellularLocation>
</comment>
<keyword evidence="3" id="KW-0028">Amino-acid biosynthesis</keyword>
<dbReference type="Pfam" id="PF01678">
    <property type="entry name" value="DAP_epimerase"/>
    <property type="match status" value="2"/>
</dbReference>
<dbReference type="NCBIfam" id="TIGR00652">
    <property type="entry name" value="DapF"/>
    <property type="match status" value="1"/>
</dbReference>
<name>A0ABT4IGC1_9EURY</name>
<dbReference type="PANTHER" id="PTHR31689">
    <property type="entry name" value="DIAMINOPIMELATE EPIMERASE, CHLOROPLASTIC"/>
    <property type="match status" value="1"/>
</dbReference>
<feature type="site" description="Could be important to modulate the pK values of the two catalytic cysteine residues" evidence="3">
    <location>
        <position position="161"/>
    </location>
</feature>
<comment type="catalytic activity">
    <reaction evidence="3">
        <text>(2S,6S)-2,6-diaminopimelate = meso-2,6-diaminopimelate</text>
        <dbReference type="Rhea" id="RHEA:15393"/>
        <dbReference type="ChEBI" id="CHEBI:57609"/>
        <dbReference type="ChEBI" id="CHEBI:57791"/>
        <dbReference type="EC" id="5.1.1.7"/>
    </reaction>
</comment>
<evidence type="ECO:0000256" key="1">
    <source>
        <dbReference type="ARBA" id="ARBA00010219"/>
    </source>
</evidence>
<dbReference type="PANTHER" id="PTHR31689:SF0">
    <property type="entry name" value="DIAMINOPIMELATE EPIMERASE"/>
    <property type="match status" value="1"/>
</dbReference>
<feature type="binding site" evidence="3">
    <location>
        <begin position="77"/>
        <end position="78"/>
    </location>
    <ligand>
        <name>substrate</name>
    </ligand>
</feature>
<feature type="binding site" evidence="3">
    <location>
        <position position="13"/>
    </location>
    <ligand>
        <name>substrate</name>
    </ligand>
</feature>
<proteinExistence type="inferred from homology"/>
<dbReference type="GO" id="GO:0008837">
    <property type="term" value="F:diaminopimelate epimerase activity"/>
    <property type="evidence" value="ECO:0007669"/>
    <property type="project" value="UniProtKB-EC"/>
</dbReference>
<reference evidence="5" key="1">
    <citation type="submission" date="2022-12" db="EMBL/GenBank/DDBJ databases">
        <title>Isolation and characterisation of novel Methanocorpusculum spp. from native Australian herbivores indicates the genus is ancestrally host-associated.</title>
        <authorList>
            <person name="Volmer J.G."/>
            <person name="Soo R.M."/>
            <person name="Evans P.N."/>
            <person name="Hoedt E.C."/>
            <person name="Astorga Alsina A.L."/>
            <person name="Woodcroft B.J."/>
            <person name="Tyson G.W."/>
            <person name="Hugenholtz P."/>
            <person name="Morrison M."/>
        </authorList>
    </citation>
    <scope>NUCLEOTIDE SEQUENCE</scope>
    <source>
        <strain evidence="5">MG</strain>
    </source>
</reference>
<feature type="binding site" evidence="3">
    <location>
        <position position="192"/>
    </location>
    <ligand>
        <name>substrate</name>
    </ligand>
</feature>
<gene>
    <name evidence="3 5" type="primary">dapF</name>
    <name evidence="5" type="ORF">O0S10_05985</name>
</gene>
<dbReference type="RefSeq" id="WP_268924984.1">
    <property type="nucleotide sequence ID" value="NZ_JAPTGB010000011.1"/>
</dbReference>
<keyword evidence="2 3" id="KW-0413">Isomerase</keyword>
<dbReference type="EMBL" id="JAPTGB010000011">
    <property type="protein sequence ID" value="MCZ0860781.1"/>
    <property type="molecule type" value="Genomic_DNA"/>
</dbReference>
<dbReference type="Proteomes" id="UP001141422">
    <property type="component" value="Unassembled WGS sequence"/>
</dbReference>
<feature type="active site" description="Proton acceptor" evidence="3">
    <location>
        <position position="220"/>
    </location>
</feature>
<organism evidence="5 6">
    <name type="scientific">Methanocorpusculum petauri</name>
    <dbReference type="NCBI Taxonomy" id="3002863"/>
    <lineage>
        <taxon>Archaea</taxon>
        <taxon>Methanobacteriati</taxon>
        <taxon>Methanobacteriota</taxon>
        <taxon>Stenosarchaea group</taxon>
        <taxon>Methanomicrobia</taxon>
        <taxon>Methanomicrobiales</taxon>
        <taxon>Methanocorpusculaceae</taxon>
        <taxon>Methanocorpusculum</taxon>
    </lineage>
</organism>
<dbReference type="SUPFAM" id="SSF54506">
    <property type="entry name" value="Diaminopimelate epimerase-like"/>
    <property type="match status" value="2"/>
</dbReference>